<proteinExistence type="predicted"/>
<evidence type="ECO:0000256" key="1">
    <source>
        <dbReference type="SAM" id="SignalP"/>
    </source>
</evidence>
<dbReference type="EMBL" id="JBHSLL010000045">
    <property type="protein sequence ID" value="MFC5386813.1"/>
    <property type="molecule type" value="Genomic_DNA"/>
</dbReference>
<name>A0ABW0H2F6_9HYPH</name>
<evidence type="ECO:0000313" key="2">
    <source>
        <dbReference type="EMBL" id="MFC5386813.1"/>
    </source>
</evidence>
<accession>A0ABW0H2F6</accession>
<organism evidence="2 3">
    <name type="scientific">Aquamicrobium segne</name>
    <dbReference type="NCBI Taxonomy" id="469547"/>
    <lineage>
        <taxon>Bacteria</taxon>
        <taxon>Pseudomonadati</taxon>
        <taxon>Pseudomonadota</taxon>
        <taxon>Alphaproteobacteria</taxon>
        <taxon>Hyphomicrobiales</taxon>
        <taxon>Phyllobacteriaceae</taxon>
        <taxon>Aquamicrobium</taxon>
    </lineage>
</organism>
<sequence length="541" mass="58584">MRHALHASKYLTTTALASTAFPVFLVGALASLPAAAEALTQSAPRQIPLENVYRPDLDGNGNPILNPDGSRSMYFSRLGIWVGIGDGQAQRFLFDTGSDQFNAAIGKDANTTDTPRSDRKFYGYNDGTDGYVYKSVDFNKLSYYSKDGTRKLITIDGDYHAAKILDTVFTKDSPELHGETLSKDAVCVTSVDMDDKCYMPGELSADKVYYEFHSDLSAHSKIESGQRFEEDDTLAGTFGAGDFLYSTSIPSSPLAGMTKSGYIVAANGTSAHREGGDRSSDTPGCSPCVLVDLNPHLRAQFSSIMPWYDQDREGYVDTFPGKNGAPASTQYEGGYTLKIDDGKETLALDLPVLLDTGTPGDGAIKLGSETFDELRRRGIITVAEKSQPSDPDLFEMRLLIESLNGYPVQLDNVSVTREENQPEGKIDFVVGLNFFLSQSVAYDLEKKTTAYTPYFVSSDNFTTDQGSLSLPRITKKMGSERTTSPLDDHNKPLVGHDGEPLFATYGALGIAGVISGSGTLTLDAFTDVRIVDMSALAGHLP</sequence>
<evidence type="ECO:0000313" key="3">
    <source>
        <dbReference type="Proteomes" id="UP001596016"/>
    </source>
</evidence>
<reference evidence="3" key="1">
    <citation type="journal article" date="2019" name="Int. J. Syst. Evol. Microbiol.">
        <title>The Global Catalogue of Microorganisms (GCM) 10K type strain sequencing project: providing services to taxonomists for standard genome sequencing and annotation.</title>
        <authorList>
            <consortium name="The Broad Institute Genomics Platform"/>
            <consortium name="The Broad Institute Genome Sequencing Center for Infectious Disease"/>
            <person name="Wu L."/>
            <person name="Ma J."/>
        </authorList>
    </citation>
    <scope>NUCLEOTIDE SEQUENCE [LARGE SCALE GENOMIC DNA]</scope>
    <source>
        <strain evidence="3">CGMCC 4.1415</strain>
    </source>
</reference>
<dbReference type="Proteomes" id="UP001596016">
    <property type="component" value="Unassembled WGS sequence"/>
</dbReference>
<protein>
    <submittedName>
        <fullName evidence="2">Uncharacterized protein</fullName>
    </submittedName>
</protein>
<dbReference type="RefSeq" id="WP_378230159.1">
    <property type="nucleotide sequence ID" value="NZ_JBHSLL010000045.1"/>
</dbReference>
<comment type="caution">
    <text evidence="2">The sequence shown here is derived from an EMBL/GenBank/DDBJ whole genome shotgun (WGS) entry which is preliminary data.</text>
</comment>
<gene>
    <name evidence="2" type="ORF">ACFPLB_12665</name>
</gene>
<keyword evidence="1" id="KW-0732">Signal</keyword>
<feature type="signal peptide" evidence="1">
    <location>
        <begin position="1"/>
        <end position="36"/>
    </location>
</feature>
<keyword evidence="3" id="KW-1185">Reference proteome</keyword>
<feature type="chain" id="PRO_5047382242" evidence="1">
    <location>
        <begin position="37"/>
        <end position="541"/>
    </location>
</feature>